<name>A0A2G8JPY3_STIJA</name>
<evidence type="ECO:0000256" key="1">
    <source>
        <dbReference type="ARBA" id="ARBA00004141"/>
    </source>
</evidence>
<dbReference type="EMBL" id="MRZV01001441">
    <property type="protein sequence ID" value="PIK37841.1"/>
    <property type="molecule type" value="Genomic_DNA"/>
</dbReference>
<feature type="compositionally biased region" description="Polar residues" evidence="6">
    <location>
        <begin position="340"/>
        <end position="353"/>
    </location>
</feature>
<feature type="region of interest" description="Disordered" evidence="6">
    <location>
        <begin position="429"/>
        <end position="473"/>
    </location>
</feature>
<dbReference type="InterPro" id="IPR018787">
    <property type="entry name" value="DUF2371_TMEM200"/>
</dbReference>
<feature type="compositionally biased region" description="Polar residues" evidence="6">
    <location>
        <begin position="533"/>
        <end position="548"/>
    </location>
</feature>
<evidence type="ECO:0000256" key="3">
    <source>
        <dbReference type="ARBA" id="ARBA00022692"/>
    </source>
</evidence>
<dbReference type="GO" id="GO:0016020">
    <property type="term" value="C:membrane"/>
    <property type="evidence" value="ECO:0007669"/>
    <property type="project" value="UniProtKB-SubCell"/>
</dbReference>
<feature type="region of interest" description="Disordered" evidence="6">
    <location>
        <begin position="303"/>
        <end position="353"/>
    </location>
</feature>
<comment type="subcellular location">
    <subcellularLocation>
        <location evidence="1">Membrane</location>
        <topology evidence="1">Multi-pass membrane protein</topology>
    </subcellularLocation>
</comment>
<feature type="region of interest" description="Disordered" evidence="6">
    <location>
        <begin position="514"/>
        <end position="565"/>
    </location>
</feature>
<dbReference type="STRING" id="307972.A0A2G8JPY3"/>
<dbReference type="Proteomes" id="UP000230750">
    <property type="component" value="Unassembled WGS sequence"/>
</dbReference>
<dbReference type="PANTHER" id="PTHR31815">
    <property type="entry name" value="AGAP005329-PA"/>
    <property type="match status" value="1"/>
</dbReference>
<evidence type="ECO:0000256" key="5">
    <source>
        <dbReference type="ARBA" id="ARBA00023136"/>
    </source>
</evidence>
<feature type="transmembrane region" description="Helical" evidence="7">
    <location>
        <begin position="91"/>
        <end position="120"/>
    </location>
</feature>
<evidence type="ECO:0000256" key="2">
    <source>
        <dbReference type="ARBA" id="ARBA00005308"/>
    </source>
</evidence>
<comment type="caution">
    <text evidence="8">The sequence shown here is derived from an EMBL/GenBank/DDBJ whole genome shotgun (WGS) entry which is preliminary data.</text>
</comment>
<feature type="compositionally biased region" description="Basic and acidic residues" evidence="6">
    <location>
        <begin position="438"/>
        <end position="469"/>
    </location>
</feature>
<organism evidence="8 9">
    <name type="scientific">Stichopus japonicus</name>
    <name type="common">Sea cucumber</name>
    <dbReference type="NCBI Taxonomy" id="307972"/>
    <lineage>
        <taxon>Eukaryota</taxon>
        <taxon>Metazoa</taxon>
        <taxon>Echinodermata</taxon>
        <taxon>Eleutherozoa</taxon>
        <taxon>Echinozoa</taxon>
        <taxon>Holothuroidea</taxon>
        <taxon>Aspidochirotacea</taxon>
        <taxon>Aspidochirotida</taxon>
        <taxon>Stichopodidae</taxon>
        <taxon>Apostichopus</taxon>
    </lineage>
</organism>
<gene>
    <name evidence="8" type="ORF">BSL78_25319</name>
</gene>
<evidence type="ECO:0000313" key="9">
    <source>
        <dbReference type="Proteomes" id="UP000230750"/>
    </source>
</evidence>
<evidence type="ECO:0000256" key="7">
    <source>
        <dbReference type="SAM" id="Phobius"/>
    </source>
</evidence>
<keyword evidence="3 7" id="KW-0812">Transmembrane</keyword>
<evidence type="ECO:0000313" key="8">
    <source>
        <dbReference type="EMBL" id="PIK37841.1"/>
    </source>
</evidence>
<feature type="compositionally biased region" description="Polar residues" evidence="6">
    <location>
        <begin position="303"/>
        <end position="333"/>
    </location>
</feature>
<keyword evidence="5 7" id="KW-0472">Membrane</keyword>
<protein>
    <recommendedName>
        <fullName evidence="10">Transmembrane protein</fullName>
    </recommendedName>
</protein>
<feature type="region of interest" description="Disordered" evidence="6">
    <location>
        <begin position="375"/>
        <end position="413"/>
    </location>
</feature>
<accession>A0A2G8JPY3</accession>
<evidence type="ECO:0000256" key="4">
    <source>
        <dbReference type="ARBA" id="ARBA00022989"/>
    </source>
</evidence>
<dbReference type="PANTHER" id="PTHR31815:SF1">
    <property type="entry name" value="TRANSMEMBRANE PROTEIN 200C"/>
    <property type="match status" value="1"/>
</dbReference>
<dbReference type="OrthoDB" id="9994280at2759"/>
<feature type="transmembrane region" description="Helical" evidence="7">
    <location>
        <begin position="153"/>
        <end position="173"/>
    </location>
</feature>
<comment type="similarity">
    <text evidence="2">Belongs to the TMEM200 family.</text>
</comment>
<proteinExistence type="inferred from homology"/>
<keyword evidence="4 7" id="KW-1133">Transmembrane helix</keyword>
<sequence length="565" mass="63138">MARSYGDIRGAYSELECGRIIVTPAHRTDYQAAHSSALDKSSIIIPTVRIPHDQHRTEVHTSQSTGENDVEEIIVQPDSTKRKKYNTVQNLRICIGNWLCLLVGLIVLSGSITMTVFGFLANDFSQTINNVGNVTSKERDDALYETLTKLKTYGPIMIGCGCFIIMCACVLLCDARDRLKAAIEPEDTKKDAAAINYVEAFRRMYEEEMRQKDVEETERRTKKIDEYFEYMSRYPIGRRTLIRALRPRSFSDPCVRLDTPLPDSYEYAKERLRNNPIGRDSKANGTYSDLDVNLSMNQHFIRSTKPKSASQNSIQHLSPSHQITLESKPTNLATLPPIKSRSNNGPIKVNVDTSSLPVGSLEKLYLGDDTIIGGTRKKQKRKKGKRKKKTANPKADGEGENSHPVFTLPDTNQETTDVKTASKLEVAQEARNPILLDPAKDQLELSQSERTDGSRLTDVKSDYHGHENTDSPLAAARASRGKIITVASVTSELEPSARTMKWVTESNDQPWNRTWSDNRYTTEPFGDDELNETADSNSNIRKSSTGSLSFEGPSTLGLGHQAMVL</sequence>
<evidence type="ECO:0000256" key="6">
    <source>
        <dbReference type="SAM" id="MobiDB-lite"/>
    </source>
</evidence>
<evidence type="ECO:0008006" key="10">
    <source>
        <dbReference type="Google" id="ProtNLM"/>
    </source>
</evidence>
<dbReference type="AlphaFoldDB" id="A0A2G8JPY3"/>
<feature type="compositionally biased region" description="Basic residues" evidence="6">
    <location>
        <begin position="375"/>
        <end position="391"/>
    </location>
</feature>
<keyword evidence="9" id="KW-1185">Reference proteome</keyword>
<dbReference type="Pfam" id="PF10177">
    <property type="entry name" value="DUF2371"/>
    <property type="match status" value="1"/>
</dbReference>
<reference evidence="8 9" key="1">
    <citation type="journal article" date="2017" name="PLoS Biol.">
        <title>The sea cucumber genome provides insights into morphological evolution and visceral regeneration.</title>
        <authorList>
            <person name="Zhang X."/>
            <person name="Sun L."/>
            <person name="Yuan J."/>
            <person name="Sun Y."/>
            <person name="Gao Y."/>
            <person name="Zhang L."/>
            <person name="Li S."/>
            <person name="Dai H."/>
            <person name="Hamel J.F."/>
            <person name="Liu C."/>
            <person name="Yu Y."/>
            <person name="Liu S."/>
            <person name="Lin W."/>
            <person name="Guo K."/>
            <person name="Jin S."/>
            <person name="Xu P."/>
            <person name="Storey K.B."/>
            <person name="Huan P."/>
            <person name="Zhang T."/>
            <person name="Zhou Y."/>
            <person name="Zhang J."/>
            <person name="Lin C."/>
            <person name="Li X."/>
            <person name="Xing L."/>
            <person name="Huo D."/>
            <person name="Sun M."/>
            <person name="Wang L."/>
            <person name="Mercier A."/>
            <person name="Li F."/>
            <person name="Yang H."/>
            <person name="Xiang J."/>
        </authorList>
    </citation>
    <scope>NUCLEOTIDE SEQUENCE [LARGE SCALE GENOMIC DNA]</scope>
    <source>
        <strain evidence="8">Shaxun</strain>
        <tissue evidence="8">Muscle</tissue>
    </source>
</reference>